<sequence>MDVLWVLIIGATFLTPFSKPDGALSSPAETRARYLRTSTLSDRDHGPSFYVDVLALIPYWIVRLCIQQGFIGSDQSKLAIALSLVPQMDRYMSLSNYFKTLELSVNADAKKIALLKFTVTLFGAAHWVGCSWWAAGEAYNFDGSTWVKRYFDRFLPAVPGWVDEVPDEDIVGDLLLEKYGFESKWDQYELSLYWGFQ</sequence>
<dbReference type="Gene3D" id="1.10.287.70">
    <property type="match status" value="1"/>
</dbReference>
<accession>A0ABQ6NAH0</accession>
<dbReference type="PANTHER" id="PTHR45638">
    <property type="entry name" value="CYCLIC NUCLEOTIDE-GATED CATION CHANNEL SUBUNIT A"/>
    <property type="match status" value="1"/>
</dbReference>
<dbReference type="SUPFAM" id="SSF81324">
    <property type="entry name" value="Voltage-gated potassium channels"/>
    <property type="match status" value="1"/>
</dbReference>
<comment type="caution">
    <text evidence="1">The sequence shown here is derived from an EMBL/GenBank/DDBJ whole genome shotgun (WGS) entry which is preliminary data.</text>
</comment>
<protein>
    <submittedName>
        <fullName evidence="1">Uncharacterized protein</fullName>
    </submittedName>
</protein>
<reference evidence="1 2" key="1">
    <citation type="journal article" date="2023" name="Commun. Biol.">
        <title>Genome analysis of Parmales, the sister group of diatoms, reveals the evolutionary specialization of diatoms from phago-mixotrophs to photoautotrophs.</title>
        <authorList>
            <person name="Ban H."/>
            <person name="Sato S."/>
            <person name="Yoshikawa S."/>
            <person name="Yamada K."/>
            <person name="Nakamura Y."/>
            <person name="Ichinomiya M."/>
            <person name="Sato N."/>
            <person name="Blanc-Mathieu R."/>
            <person name="Endo H."/>
            <person name="Kuwata A."/>
            <person name="Ogata H."/>
        </authorList>
    </citation>
    <scope>NUCLEOTIDE SEQUENCE [LARGE SCALE GENOMIC DNA]</scope>
</reference>
<organism evidence="1 2">
    <name type="scientific">Tetraparma gracilis</name>
    <dbReference type="NCBI Taxonomy" id="2962635"/>
    <lineage>
        <taxon>Eukaryota</taxon>
        <taxon>Sar</taxon>
        <taxon>Stramenopiles</taxon>
        <taxon>Ochrophyta</taxon>
        <taxon>Bolidophyceae</taxon>
        <taxon>Parmales</taxon>
        <taxon>Triparmaceae</taxon>
        <taxon>Tetraparma</taxon>
    </lineage>
</organism>
<dbReference type="InterPro" id="IPR050866">
    <property type="entry name" value="CNG_cation_channel"/>
</dbReference>
<dbReference type="EMBL" id="BRYB01006190">
    <property type="protein sequence ID" value="GMI51503.1"/>
    <property type="molecule type" value="Genomic_DNA"/>
</dbReference>
<keyword evidence="2" id="KW-1185">Reference proteome</keyword>
<gene>
    <name evidence="1" type="ORF">TeGR_g5620</name>
</gene>
<name>A0ABQ6NAH0_9STRA</name>
<evidence type="ECO:0000313" key="1">
    <source>
        <dbReference type="EMBL" id="GMI51503.1"/>
    </source>
</evidence>
<feature type="non-terminal residue" evidence="1">
    <location>
        <position position="197"/>
    </location>
</feature>
<evidence type="ECO:0000313" key="2">
    <source>
        <dbReference type="Proteomes" id="UP001165060"/>
    </source>
</evidence>
<dbReference type="Proteomes" id="UP001165060">
    <property type="component" value="Unassembled WGS sequence"/>
</dbReference>
<proteinExistence type="predicted"/>
<dbReference type="PANTHER" id="PTHR45638:SF11">
    <property type="entry name" value="CYCLIC NUCLEOTIDE-GATED CATION CHANNEL SUBUNIT A"/>
    <property type="match status" value="1"/>
</dbReference>